<protein>
    <submittedName>
        <fullName evidence="6">LLM class oxidoreductase</fullName>
    </submittedName>
</protein>
<accession>A0ABS5WXM3</accession>
<dbReference type="InterPro" id="IPR036661">
    <property type="entry name" value="Luciferase-like_sf"/>
</dbReference>
<feature type="domain" description="Luciferase-like" evidence="5">
    <location>
        <begin position="36"/>
        <end position="253"/>
    </location>
</feature>
<keyword evidence="1" id="KW-0285">Flavoprotein</keyword>
<dbReference type="Gene3D" id="3.20.20.30">
    <property type="entry name" value="Luciferase-like domain"/>
    <property type="match status" value="1"/>
</dbReference>
<evidence type="ECO:0000256" key="4">
    <source>
        <dbReference type="ARBA" id="ARBA00023033"/>
    </source>
</evidence>
<keyword evidence="4" id="KW-0503">Monooxygenase</keyword>
<gene>
    <name evidence="6" type="ORF">KL867_22755</name>
</gene>
<evidence type="ECO:0000256" key="2">
    <source>
        <dbReference type="ARBA" id="ARBA00022643"/>
    </source>
</evidence>
<evidence type="ECO:0000259" key="5">
    <source>
        <dbReference type="Pfam" id="PF00296"/>
    </source>
</evidence>
<dbReference type="EMBL" id="JAHHDY010000031">
    <property type="protein sequence ID" value="MBT3143883.1"/>
    <property type="molecule type" value="Genomic_DNA"/>
</dbReference>
<comment type="caution">
    <text evidence="6">The sequence shown here is derived from an EMBL/GenBank/DDBJ whole genome shotgun (WGS) entry which is preliminary data.</text>
</comment>
<dbReference type="InterPro" id="IPR051260">
    <property type="entry name" value="Diverse_substr_monoxygenases"/>
</dbReference>
<dbReference type="SUPFAM" id="SSF51679">
    <property type="entry name" value="Bacterial luciferase-like"/>
    <property type="match status" value="1"/>
</dbReference>
<organism evidence="6 7">
    <name type="scientific">Falsiruegeria litorea</name>
    <dbReference type="NCBI Taxonomy" id="1280831"/>
    <lineage>
        <taxon>Bacteria</taxon>
        <taxon>Pseudomonadati</taxon>
        <taxon>Pseudomonadota</taxon>
        <taxon>Alphaproteobacteria</taxon>
        <taxon>Rhodobacterales</taxon>
        <taxon>Roseobacteraceae</taxon>
        <taxon>Falsiruegeria</taxon>
    </lineage>
</organism>
<dbReference type="NCBIfam" id="TIGR03571">
    <property type="entry name" value="lucif_BA3436"/>
    <property type="match status" value="1"/>
</dbReference>
<dbReference type="Proteomes" id="UP000763802">
    <property type="component" value="Unassembled WGS sequence"/>
</dbReference>
<sequence length="323" mass="35187">MSKFGKGYNRVFSEGALTLGINFPIEAYADGPVPMMQGQVDLAKRAEGAGFAALWSRDVPLLDPSFGDAGQIYDPWVWLGFVAAHTIDIALATGSIILPLRKGVDLAKAAASVDQLSDGRLIMGVASGDRPVEYSVYEQDFTSRGDVFRDRFDFIRSATQAPKGFDNRQAGHSGQLHMIPKAKASAVPLLVTGNSRQSPAWIAQNADGWLMYPGPIEKQRMVLNNWHASLEQAEKGWKPFAQSLYIDLVADPDAQPTPIHLGFRLGRHALMVLLNASQDIGVNHITFNIRFSSRPVEAVLDDLATYILPHFPAHANPAAPAKT</sequence>
<name>A0ABS5WXM3_9RHOB</name>
<evidence type="ECO:0000256" key="3">
    <source>
        <dbReference type="ARBA" id="ARBA00023002"/>
    </source>
</evidence>
<evidence type="ECO:0000256" key="1">
    <source>
        <dbReference type="ARBA" id="ARBA00022630"/>
    </source>
</evidence>
<dbReference type="PANTHER" id="PTHR30011">
    <property type="entry name" value="ALKANESULFONATE MONOOXYGENASE-RELATED"/>
    <property type="match status" value="1"/>
</dbReference>
<keyword evidence="7" id="KW-1185">Reference proteome</keyword>
<dbReference type="InterPro" id="IPR020020">
    <property type="entry name" value="Luciferase-type_oxidoreductase"/>
</dbReference>
<dbReference type="PANTHER" id="PTHR30011:SF16">
    <property type="entry name" value="C2H2 FINGER DOMAIN TRANSCRIPTION FACTOR (EUROFUNG)-RELATED"/>
    <property type="match status" value="1"/>
</dbReference>
<evidence type="ECO:0000313" key="7">
    <source>
        <dbReference type="Proteomes" id="UP000763802"/>
    </source>
</evidence>
<dbReference type="Pfam" id="PF00296">
    <property type="entry name" value="Bac_luciferase"/>
    <property type="match status" value="1"/>
</dbReference>
<proteinExistence type="predicted"/>
<keyword evidence="2" id="KW-0288">FMN</keyword>
<keyword evidence="3" id="KW-0560">Oxidoreductase</keyword>
<dbReference type="RefSeq" id="WP_113789595.1">
    <property type="nucleotide sequence ID" value="NZ_JAHHDY010000031.1"/>
</dbReference>
<dbReference type="InterPro" id="IPR011251">
    <property type="entry name" value="Luciferase-like_dom"/>
</dbReference>
<reference evidence="6 7" key="1">
    <citation type="submission" date="2021-05" db="EMBL/GenBank/DDBJ databases">
        <title>Draft genomes of marine bacteria isolated from model chitin particles.</title>
        <authorList>
            <person name="Datta M.S."/>
            <person name="Schwartzman J.A."/>
            <person name="Cordero O."/>
        </authorList>
    </citation>
    <scope>NUCLEOTIDE SEQUENCE [LARGE SCALE GENOMIC DNA]</scope>
    <source>
        <strain evidence="6 7">4E07</strain>
    </source>
</reference>
<evidence type="ECO:0000313" key="6">
    <source>
        <dbReference type="EMBL" id="MBT3143883.1"/>
    </source>
</evidence>